<dbReference type="Proteomes" id="UP000596742">
    <property type="component" value="Unassembled WGS sequence"/>
</dbReference>
<keyword evidence="4" id="KW-0297">G-protein coupled receptor</keyword>
<keyword evidence="6" id="KW-0675">Receptor</keyword>
<evidence type="ECO:0000256" key="9">
    <source>
        <dbReference type="SAM" id="Phobius"/>
    </source>
</evidence>
<dbReference type="PANTHER" id="PTHR24238">
    <property type="entry name" value="G-PROTEIN COUPLED RECEPTOR"/>
    <property type="match status" value="1"/>
</dbReference>
<dbReference type="CDD" id="cd00637">
    <property type="entry name" value="7tm_classA_rhodopsin-like"/>
    <property type="match status" value="1"/>
</dbReference>
<organism evidence="11 12">
    <name type="scientific">Mytilus galloprovincialis</name>
    <name type="common">Mediterranean mussel</name>
    <dbReference type="NCBI Taxonomy" id="29158"/>
    <lineage>
        <taxon>Eukaryota</taxon>
        <taxon>Metazoa</taxon>
        <taxon>Spiralia</taxon>
        <taxon>Lophotrochozoa</taxon>
        <taxon>Mollusca</taxon>
        <taxon>Bivalvia</taxon>
        <taxon>Autobranchia</taxon>
        <taxon>Pteriomorphia</taxon>
        <taxon>Mytilida</taxon>
        <taxon>Mytiloidea</taxon>
        <taxon>Mytilidae</taxon>
        <taxon>Mytilinae</taxon>
        <taxon>Mytilus</taxon>
    </lineage>
</organism>
<dbReference type="EMBL" id="UYJE01005107">
    <property type="protein sequence ID" value="VDI34021.1"/>
    <property type="molecule type" value="Genomic_DNA"/>
</dbReference>
<dbReference type="InterPro" id="IPR000276">
    <property type="entry name" value="GPCR_Rhodpsn"/>
</dbReference>
<dbReference type="InterPro" id="IPR017452">
    <property type="entry name" value="GPCR_Rhodpsn_7TM"/>
</dbReference>
<keyword evidence="7" id="KW-0807">Transducer</keyword>
<protein>
    <recommendedName>
        <fullName evidence="10">G-protein coupled receptors family 1 profile domain-containing protein</fullName>
    </recommendedName>
</protein>
<feature type="transmembrane region" description="Helical" evidence="9">
    <location>
        <begin position="112"/>
        <end position="133"/>
    </location>
</feature>
<dbReference type="GO" id="GO:0016020">
    <property type="term" value="C:membrane"/>
    <property type="evidence" value="ECO:0007669"/>
    <property type="project" value="UniProtKB-SubCell"/>
</dbReference>
<evidence type="ECO:0000256" key="7">
    <source>
        <dbReference type="ARBA" id="ARBA00023224"/>
    </source>
</evidence>
<feature type="transmembrane region" description="Helical" evidence="9">
    <location>
        <begin position="154"/>
        <end position="173"/>
    </location>
</feature>
<keyword evidence="12" id="KW-1185">Reference proteome</keyword>
<dbReference type="OrthoDB" id="6088892at2759"/>
<evidence type="ECO:0000256" key="8">
    <source>
        <dbReference type="SAM" id="MobiDB-lite"/>
    </source>
</evidence>
<reference evidence="11" key="1">
    <citation type="submission" date="2018-11" db="EMBL/GenBank/DDBJ databases">
        <authorList>
            <person name="Alioto T."/>
            <person name="Alioto T."/>
        </authorList>
    </citation>
    <scope>NUCLEOTIDE SEQUENCE</scope>
</reference>
<feature type="region of interest" description="Disordered" evidence="8">
    <location>
        <begin position="244"/>
        <end position="268"/>
    </location>
</feature>
<dbReference type="Gene3D" id="1.20.1070.10">
    <property type="entry name" value="Rhodopsin 7-helix transmembrane proteins"/>
    <property type="match status" value="2"/>
</dbReference>
<evidence type="ECO:0000256" key="2">
    <source>
        <dbReference type="ARBA" id="ARBA00022692"/>
    </source>
</evidence>
<dbReference type="GO" id="GO:0004930">
    <property type="term" value="F:G protein-coupled receptor activity"/>
    <property type="evidence" value="ECO:0007669"/>
    <property type="project" value="UniProtKB-KW"/>
</dbReference>
<comment type="caution">
    <text evidence="11">The sequence shown here is derived from an EMBL/GenBank/DDBJ whole genome shotgun (WGS) entry which is preliminary data.</text>
</comment>
<evidence type="ECO:0000256" key="4">
    <source>
        <dbReference type="ARBA" id="ARBA00023040"/>
    </source>
</evidence>
<dbReference type="AlphaFoldDB" id="A0A8B6EIG8"/>
<feature type="domain" description="G-protein coupled receptors family 1 profile" evidence="10">
    <location>
        <begin position="54"/>
        <end position="407"/>
    </location>
</feature>
<feature type="transmembrane region" description="Helical" evidence="9">
    <location>
        <begin position="349"/>
        <end position="370"/>
    </location>
</feature>
<feature type="transmembrane region" description="Helical" evidence="9">
    <location>
        <begin position="390"/>
        <end position="410"/>
    </location>
</feature>
<feature type="transmembrane region" description="Helical" evidence="9">
    <location>
        <begin position="75"/>
        <end position="100"/>
    </location>
</feature>
<evidence type="ECO:0000313" key="11">
    <source>
        <dbReference type="EMBL" id="VDI34021.1"/>
    </source>
</evidence>
<feature type="compositionally biased region" description="Basic and acidic residues" evidence="8">
    <location>
        <begin position="244"/>
        <end position="259"/>
    </location>
</feature>
<comment type="subcellular location">
    <subcellularLocation>
        <location evidence="1">Membrane</location>
        <topology evidence="1">Multi-pass membrane protein</topology>
    </subcellularLocation>
</comment>
<gene>
    <name evidence="11" type="ORF">MGAL_10B015622</name>
</gene>
<feature type="transmembrane region" description="Helical" evidence="9">
    <location>
        <begin position="42"/>
        <end position="63"/>
    </location>
</feature>
<feature type="transmembrane region" description="Helical" evidence="9">
    <location>
        <begin position="204"/>
        <end position="224"/>
    </location>
</feature>
<proteinExistence type="predicted"/>
<keyword evidence="2 9" id="KW-0812">Transmembrane</keyword>
<keyword evidence="5 9" id="KW-0472">Membrane</keyword>
<dbReference type="SUPFAM" id="SSF81321">
    <property type="entry name" value="Family A G protein-coupled receptor-like"/>
    <property type="match status" value="1"/>
</dbReference>
<evidence type="ECO:0000259" key="10">
    <source>
        <dbReference type="PROSITE" id="PS50262"/>
    </source>
</evidence>
<accession>A0A8B6EIG8</accession>
<evidence type="ECO:0000313" key="12">
    <source>
        <dbReference type="Proteomes" id="UP000596742"/>
    </source>
</evidence>
<keyword evidence="3 9" id="KW-1133">Transmembrane helix</keyword>
<sequence>MCDIDLFLTFIFINLTAKKFLKMYDVEDWNNYLIRAFIPLDILLILFIIIGVTGNVLVIYVYGFKMKNINDGQYFIPYLAVADLLGSVICPLFGLSMTLMPMTYEYDALCKLGWVFGSVTTLMSIFLLVTIAIQRYLKICRRKGPRMTLRWKKILMMCALLFSAVIGGTSVFTKGSIPFHHLNRNVTGQICGTKAGTLSVVYDGVLGVGAIICCGLLIVPYCLIARKTHKYLIKETQCELQKQTETRNKITENQTKEHSISTPEQSDLEVKASKLKTRENQTIRYSVSTLDTEMQSENDITLQDNEELSNNIALDRENSSMRNNRNNINEQPHKLRQTNRRIISQVTKIFMIISFIFIICYIPKIIIIILETASTTFWENATDFERLVLMFVHQGYILNNIANPLIYTFFDEKFKTEIKNIFCHSIFSKTIESN</sequence>
<evidence type="ECO:0000256" key="1">
    <source>
        <dbReference type="ARBA" id="ARBA00004141"/>
    </source>
</evidence>
<name>A0A8B6EIG8_MYTGA</name>
<evidence type="ECO:0000256" key="3">
    <source>
        <dbReference type="ARBA" id="ARBA00022989"/>
    </source>
</evidence>
<dbReference type="PANTHER" id="PTHR24238:SF47">
    <property type="entry name" value="ECDYSTEROIDS_DOPAMINE RECEPTOR-RELATED"/>
    <property type="match status" value="1"/>
</dbReference>
<evidence type="ECO:0000256" key="6">
    <source>
        <dbReference type="ARBA" id="ARBA00023170"/>
    </source>
</evidence>
<evidence type="ECO:0000256" key="5">
    <source>
        <dbReference type="ARBA" id="ARBA00023136"/>
    </source>
</evidence>
<dbReference type="PRINTS" id="PR00237">
    <property type="entry name" value="GPCRRHODOPSN"/>
</dbReference>
<dbReference type="Pfam" id="PF00001">
    <property type="entry name" value="7tm_1"/>
    <property type="match status" value="1"/>
</dbReference>
<dbReference type="PROSITE" id="PS50262">
    <property type="entry name" value="G_PROTEIN_RECEP_F1_2"/>
    <property type="match status" value="1"/>
</dbReference>